<feature type="compositionally biased region" description="Low complexity" evidence="1">
    <location>
        <begin position="135"/>
        <end position="151"/>
    </location>
</feature>
<dbReference type="Proteomes" id="UP000078512">
    <property type="component" value="Unassembled WGS sequence"/>
</dbReference>
<feature type="compositionally biased region" description="Polar residues" evidence="1">
    <location>
        <begin position="152"/>
        <end position="165"/>
    </location>
</feature>
<organism evidence="2 3">
    <name type="scientific">Linnemannia elongata AG-77</name>
    <dbReference type="NCBI Taxonomy" id="1314771"/>
    <lineage>
        <taxon>Eukaryota</taxon>
        <taxon>Fungi</taxon>
        <taxon>Fungi incertae sedis</taxon>
        <taxon>Mucoromycota</taxon>
        <taxon>Mortierellomycotina</taxon>
        <taxon>Mortierellomycetes</taxon>
        <taxon>Mortierellales</taxon>
        <taxon>Mortierellaceae</taxon>
        <taxon>Linnemannia</taxon>
    </lineage>
</organism>
<feature type="compositionally biased region" description="Acidic residues" evidence="1">
    <location>
        <begin position="248"/>
        <end position="259"/>
    </location>
</feature>
<protein>
    <submittedName>
        <fullName evidence="2">Uncharacterized protein</fullName>
    </submittedName>
</protein>
<sequence length="518" mass="57792">MTRFTDYLRHHPTPPPSAEDYKDNTNPDINYINSNSIDNSDNTYNTGNNENSEHPRLVLRLKISTLQTAPKGTRHYKRGQRAAASVAAARGRDNHGGRGRGRGRIKSKDNCVPPVSEIDSSDGVMDQDGLDQDQDSSNSDSNCTTSSSSSSYAPSTLSETEQTAATPLRRSTRVSKMTRVYFESQEYEHEHLMRKFEDAGGRRRDGVQSSGYDVEYMEYFVMPGEYDPDHPEGYYHYQQQQQQQHNTDDDDDDDDDDRSGEESEKSMCLDVEQGLREGTPTFWIALSPRSTRSVSPSRSQSAMPSPSYSPSLGLEMSDDDGEREDGSGYAGDDDTNSVDEEENDDSVLTIMPYFLSIPGVLNENSEKYSVSSNQNSPPMPDMLNDNVNNHNASTQCFPPLPLMPNSNCINNGMDAVNTTVVVDDDRSPSQTETASITVTSGNNDDEEEEDENSTERRSISDQMAIWGCVQYLDLEGRWDQVAVALGLESCPRIREWLESEYYRLQALKESGELSGGDE</sequence>
<feature type="region of interest" description="Disordered" evidence="1">
    <location>
        <begin position="238"/>
        <end position="343"/>
    </location>
</feature>
<dbReference type="AlphaFoldDB" id="A0A197JJ16"/>
<feature type="region of interest" description="Disordered" evidence="1">
    <location>
        <begin position="1"/>
        <end position="54"/>
    </location>
</feature>
<gene>
    <name evidence="2" type="ORF">K457DRAFT_23435</name>
</gene>
<dbReference type="EMBL" id="KV442082">
    <property type="protein sequence ID" value="OAQ25197.1"/>
    <property type="molecule type" value="Genomic_DNA"/>
</dbReference>
<evidence type="ECO:0000313" key="2">
    <source>
        <dbReference type="EMBL" id="OAQ25197.1"/>
    </source>
</evidence>
<keyword evidence="3" id="KW-1185">Reference proteome</keyword>
<evidence type="ECO:0000256" key="1">
    <source>
        <dbReference type="SAM" id="MobiDB-lite"/>
    </source>
</evidence>
<reference evidence="2 3" key="1">
    <citation type="submission" date="2016-05" db="EMBL/GenBank/DDBJ databases">
        <title>Genome sequencing reveals origins of a unique bacterial endosymbiosis in the earliest lineages of terrestrial Fungi.</title>
        <authorList>
            <consortium name="DOE Joint Genome Institute"/>
            <person name="Uehling J."/>
            <person name="Gryganskyi A."/>
            <person name="Hameed K."/>
            <person name="Tschaplinski T."/>
            <person name="Misztal P."/>
            <person name="Wu S."/>
            <person name="Desiro A."/>
            <person name="Vande Pol N."/>
            <person name="Du Z.-Y."/>
            <person name="Zienkiewicz A."/>
            <person name="Zienkiewicz K."/>
            <person name="Morin E."/>
            <person name="Tisserant E."/>
            <person name="Splivallo R."/>
            <person name="Hainaut M."/>
            <person name="Henrissat B."/>
            <person name="Ohm R."/>
            <person name="Kuo A."/>
            <person name="Yan J."/>
            <person name="Lipzen A."/>
            <person name="Nolan M."/>
            <person name="Labutti K."/>
            <person name="Barry K."/>
            <person name="Goldstein A."/>
            <person name="Labbe J."/>
            <person name="Schadt C."/>
            <person name="Tuskan G."/>
            <person name="Grigoriev I."/>
            <person name="Martin F."/>
            <person name="Vilgalys R."/>
            <person name="Bonito G."/>
        </authorList>
    </citation>
    <scope>NUCLEOTIDE SEQUENCE [LARGE SCALE GENOMIC DNA]</scope>
    <source>
        <strain evidence="2 3">AG-77</strain>
    </source>
</reference>
<feature type="region of interest" description="Disordered" evidence="1">
    <location>
        <begin position="68"/>
        <end position="171"/>
    </location>
</feature>
<name>A0A197JJ16_9FUNG</name>
<feature type="compositionally biased region" description="Low complexity" evidence="1">
    <location>
        <begin position="28"/>
        <end position="46"/>
    </location>
</feature>
<feature type="compositionally biased region" description="Acidic residues" evidence="1">
    <location>
        <begin position="331"/>
        <end position="343"/>
    </location>
</feature>
<proteinExistence type="predicted"/>
<feature type="compositionally biased region" description="Polar residues" evidence="1">
    <location>
        <begin position="428"/>
        <end position="441"/>
    </location>
</feature>
<evidence type="ECO:0000313" key="3">
    <source>
        <dbReference type="Proteomes" id="UP000078512"/>
    </source>
</evidence>
<feature type="compositionally biased region" description="Low complexity" evidence="1">
    <location>
        <begin position="287"/>
        <end position="311"/>
    </location>
</feature>
<dbReference type="OrthoDB" id="10590755at2759"/>
<accession>A0A197JJ16</accession>
<feature type="compositionally biased region" description="Acidic residues" evidence="1">
    <location>
        <begin position="443"/>
        <end position="452"/>
    </location>
</feature>
<feature type="region of interest" description="Disordered" evidence="1">
    <location>
        <begin position="424"/>
        <end position="458"/>
    </location>
</feature>